<dbReference type="EMBL" id="AMQM01006306">
    <property type="status" value="NOT_ANNOTATED_CDS"/>
    <property type="molecule type" value="Genomic_DNA"/>
</dbReference>
<feature type="compositionally biased region" description="Low complexity" evidence="1">
    <location>
        <begin position="19"/>
        <end position="31"/>
    </location>
</feature>
<dbReference type="EnsemblMetazoa" id="HelroT178110">
    <property type="protein sequence ID" value="HelroP178110"/>
    <property type="gene ID" value="HelroG178110"/>
</dbReference>
<reference evidence="3" key="3">
    <citation type="submission" date="2015-06" db="UniProtKB">
        <authorList>
            <consortium name="EnsemblMetazoa"/>
        </authorList>
    </citation>
    <scope>IDENTIFICATION</scope>
</reference>
<dbReference type="InParanoid" id="T1FCR4"/>
<feature type="compositionally biased region" description="Basic and acidic residues" evidence="1">
    <location>
        <begin position="68"/>
        <end position="89"/>
    </location>
</feature>
<organism evidence="3 4">
    <name type="scientific">Helobdella robusta</name>
    <name type="common">Californian leech</name>
    <dbReference type="NCBI Taxonomy" id="6412"/>
    <lineage>
        <taxon>Eukaryota</taxon>
        <taxon>Metazoa</taxon>
        <taxon>Spiralia</taxon>
        <taxon>Lophotrochozoa</taxon>
        <taxon>Annelida</taxon>
        <taxon>Clitellata</taxon>
        <taxon>Hirudinea</taxon>
        <taxon>Rhynchobdellida</taxon>
        <taxon>Glossiphoniidae</taxon>
        <taxon>Helobdella</taxon>
    </lineage>
</organism>
<reference evidence="2 4" key="2">
    <citation type="journal article" date="2013" name="Nature">
        <title>Insights into bilaterian evolution from three spiralian genomes.</title>
        <authorList>
            <person name="Simakov O."/>
            <person name="Marletaz F."/>
            <person name="Cho S.J."/>
            <person name="Edsinger-Gonzales E."/>
            <person name="Havlak P."/>
            <person name="Hellsten U."/>
            <person name="Kuo D.H."/>
            <person name="Larsson T."/>
            <person name="Lv J."/>
            <person name="Arendt D."/>
            <person name="Savage R."/>
            <person name="Osoegawa K."/>
            <person name="de Jong P."/>
            <person name="Grimwood J."/>
            <person name="Chapman J.A."/>
            <person name="Shapiro H."/>
            <person name="Aerts A."/>
            <person name="Otillar R.P."/>
            <person name="Terry A.Y."/>
            <person name="Boore J.L."/>
            <person name="Grigoriev I.V."/>
            <person name="Lindberg D.R."/>
            <person name="Seaver E.C."/>
            <person name="Weisblat D.A."/>
            <person name="Putnam N.H."/>
            <person name="Rokhsar D.S."/>
        </authorList>
    </citation>
    <scope>NUCLEOTIDE SEQUENCE</scope>
</reference>
<feature type="region of interest" description="Disordered" evidence="1">
    <location>
        <begin position="68"/>
        <end position="100"/>
    </location>
</feature>
<dbReference type="HOGENOM" id="CLU_1837264_0_0_1"/>
<name>T1FCR4_HELRO</name>
<accession>T1FCR4</accession>
<dbReference type="CTD" id="20206613"/>
<gene>
    <name evidence="3" type="primary">20206613</name>
    <name evidence="2" type="ORF">HELRODRAFT_178110</name>
</gene>
<protein>
    <submittedName>
        <fullName evidence="2 3">Uncharacterized protein</fullName>
    </submittedName>
</protein>
<dbReference type="RefSeq" id="XP_009024501.1">
    <property type="nucleotide sequence ID" value="XM_009026253.1"/>
</dbReference>
<proteinExistence type="predicted"/>
<feature type="region of interest" description="Disordered" evidence="1">
    <location>
        <begin position="1"/>
        <end position="31"/>
    </location>
</feature>
<dbReference type="GeneID" id="20206613"/>
<reference evidence="4" key="1">
    <citation type="submission" date="2012-12" db="EMBL/GenBank/DDBJ databases">
        <authorList>
            <person name="Hellsten U."/>
            <person name="Grimwood J."/>
            <person name="Chapman J.A."/>
            <person name="Shapiro H."/>
            <person name="Aerts A."/>
            <person name="Otillar R.P."/>
            <person name="Terry A.Y."/>
            <person name="Boore J.L."/>
            <person name="Simakov O."/>
            <person name="Marletaz F."/>
            <person name="Cho S.-J."/>
            <person name="Edsinger-Gonzales E."/>
            <person name="Havlak P."/>
            <person name="Kuo D.-H."/>
            <person name="Larsson T."/>
            <person name="Lv J."/>
            <person name="Arendt D."/>
            <person name="Savage R."/>
            <person name="Osoegawa K."/>
            <person name="de Jong P."/>
            <person name="Lindberg D.R."/>
            <person name="Seaver E.C."/>
            <person name="Weisblat D.A."/>
            <person name="Putnam N.H."/>
            <person name="Grigoriev I.V."/>
            <person name="Rokhsar D.S."/>
        </authorList>
    </citation>
    <scope>NUCLEOTIDE SEQUENCE</scope>
</reference>
<dbReference type="KEGG" id="hro:HELRODRAFT_178110"/>
<dbReference type="Proteomes" id="UP000015101">
    <property type="component" value="Unassembled WGS sequence"/>
</dbReference>
<dbReference type="EMBL" id="KB097379">
    <property type="protein sequence ID" value="ESN97324.1"/>
    <property type="molecule type" value="Genomic_DNA"/>
</dbReference>
<dbReference type="AlphaFoldDB" id="T1FCR4"/>
<keyword evidence="4" id="KW-1185">Reference proteome</keyword>
<evidence type="ECO:0000313" key="2">
    <source>
        <dbReference type="EMBL" id="ESN97324.1"/>
    </source>
</evidence>
<evidence type="ECO:0000256" key="1">
    <source>
        <dbReference type="SAM" id="MobiDB-lite"/>
    </source>
</evidence>
<sequence>MQAASIASGKLQKLLSPETTKTPTTATAAATTATTRKLAFTSTITTATSKLEIQKVAEAEAKLAVNDERAEATKTTAKKAETKHVDHQNSGKKTIKKKIKKRSLEDDGQIPKLEGEVADVQVIVANKEATTFTSNVFLIL</sequence>
<evidence type="ECO:0000313" key="4">
    <source>
        <dbReference type="Proteomes" id="UP000015101"/>
    </source>
</evidence>
<evidence type="ECO:0000313" key="3">
    <source>
        <dbReference type="EnsemblMetazoa" id="HelroP178110"/>
    </source>
</evidence>